<dbReference type="SMART" id="SM00850">
    <property type="entry name" value="LytTR"/>
    <property type="match status" value="1"/>
</dbReference>
<dbReference type="InterPro" id="IPR007492">
    <property type="entry name" value="LytTR_DNA-bd_dom"/>
</dbReference>
<dbReference type="InterPro" id="IPR011006">
    <property type="entry name" value="CheY-like_superfamily"/>
</dbReference>
<evidence type="ECO:0000256" key="1">
    <source>
        <dbReference type="ARBA" id="ARBA00023012"/>
    </source>
</evidence>
<evidence type="ECO:0000313" key="6">
    <source>
        <dbReference type="Proteomes" id="UP001258994"/>
    </source>
</evidence>
<name>A0ABY9TSM2_9GAMM</name>
<evidence type="ECO:0000313" key="5">
    <source>
        <dbReference type="EMBL" id="WNC71726.1"/>
    </source>
</evidence>
<proteinExistence type="predicted"/>
<feature type="domain" description="Response regulatory" evidence="3">
    <location>
        <begin position="5"/>
        <end position="118"/>
    </location>
</feature>
<evidence type="ECO:0000256" key="2">
    <source>
        <dbReference type="PROSITE-ProRule" id="PRU00169"/>
    </source>
</evidence>
<dbReference type="SUPFAM" id="SSF52172">
    <property type="entry name" value="CheY-like"/>
    <property type="match status" value="1"/>
</dbReference>
<feature type="modified residue" description="4-aspartylphosphate" evidence="2">
    <location>
        <position position="56"/>
    </location>
</feature>
<reference evidence="6" key="1">
    <citation type="submission" date="2023-09" db="EMBL/GenBank/DDBJ databases">
        <authorList>
            <person name="Li S."/>
            <person name="Li X."/>
            <person name="Zhang C."/>
            <person name="Zhao Z."/>
        </authorList>
    </citation>
    <scope>NUCLEOTIDE SEQUENCE [LARGE SCALE GENOMIC DNA]</scope>
    <source>
        <strain evidence="6">SQ149</strain>
    </source>
</reference>
<dbReference type="PANTHER" id="PTHR37299:SF1">
    <property type="entry name" value="STAGE 0 SPORULATION PROTEIN A HOMOLOG"/>
    <property type="match status" value="1"/>
</dbReference>
<dbReference type="RefSeq" id="WP_348390860.1">
    <property type="nucleotide sequence ID" value="NZ_CP134145.1"/>
</dbReference>
<protein>
    <submittedName>
        <fullName evidence="5">LytTR family DNA-binding domain-containing protein</fullName>
    </submittedName>
</protein>
<feature type="domain" description="HTH LytTR-type" evidence="4">
    <location>
        <begin position="172"/>
        <end position="276"/>
    </location>
</feature>
<dbReference type="GO" id="GO:0003677">
    <property type="term" value="F:DNA binding"/>
    <property type="evidence" value="ECO:0007669"/>
    <property type="project" value="UniProtKB-KW"/>
</dbReference>
<gene>
    <name evidence="5" type="ORF">RGQ13_16635</name>
</gene>
<keyword evidence="2" id="KW-0597">Phosphoprotein</keyword>
<dbReference type="EMBL" id="CP134145">
    <property type="protein sequence ID" value="WNC71726.1"/>
    <property type="molecule type" value="Genomic_DNA"/>
</dbReference>
<evidence type="ECO:0000259" key="3">
    <source>
        <dbReference type="PROSITE" id="PS50110"/>
    </source>
</evidence>
<dbReference type="InterPro" id="IPR046947">
    <property type="entry name" value="LytR-like"/>
</dbReference>
<dbReference type="Gene3D" id="2.40.50.1020">
    <property type="entry name" value="LytTr DNA-binding domain"/>
    <property type="match status" value="1"/>
</dbReference>
<accession>A0ABY9TSM2</accession>
<organism evidence="5 6">
    <name type="scientific">Thalassotalea psychrophila</name>
    <dbReference type="NCBI Taxonomy" id="3065647"/>
    <lineage>
        <taxon>Bacteria</taxon>
        <taxon>Pseudomonadati</taxon>
        <taxon>Pseudomonadota</taxon>
        <taxon>Gammaproteobacteria</taxon>
        <taxon>Alteromonadales</taxon>
        <taxon>Colwelliaceae</taxon>
        <taxon>Thalassotalea</taxon>
    </lineage>
</organism>
<sequence>MNTLKAIIVDDEPLALKLLRSKLNKFSELEIIAECKNGREAIQATMDLAPDIIFLDIQMPGIDGFGVIKKLQTDVVPMVVFTTAFEQYALDAFDVHAVDYILKPIDEDHIKRAVERALIRFNSGDNTDNKNRIIGAIDSINERENVDIRFPLDPEVADSQTSSTSGIVERKVVIKDRDDITLLKQSEIEWIDAAGDYVCLHADGVTHIKRSTLKSLLKELDPNIFKRVHRSTIVNLNFIQKVIPHTKGEFFLKLGEYDQVKVSRNYRDVIKSFLTDM</sequence>
<keyword evidence="1" id="KW-0902">Two-component regulatory system</keyword>
<keyword evidence="5" id="KW-0238">DNA-binding</keyword>
<dbReference type="Proteomes" id="UP001258994">
    <property type="component" value="Chromosome"/>
</dbReference>
<dbReference type="Gene3D" id="3.40.50.2300">
    <property type="match status" value="1"/>
</dbReference>
<dbReference type="PROSITE" id="PS50110">
    <property type="entry name" value="RESPONSE_REGULATORY"/>
    <property type="match status" value="1"/>
</dbReference>
<keyword evidence="6" id="KW-1185">Reference proteome</keyword>
<dbReference type="Pfam" id="PF04397">
    <property type="entry name" value="LytTR"/>
    <property type="match status" value="1"/>
</dbReference>
<dbReference type="PANTHER" id="PTHR37299">
    <property type="entry name" value="TRANSCRIPTIONAL REGULATOR-RELATED"/>
    <property type="match status" value="1"/>
</dbReference>
<dbReference type="PROSITE" id="PS50930">
    <property type="entry name" value="HTH_LYTTR"/>
    <property type="match status" value="1"/>
</dbReference>
<dbReference type="InterPro" id="IPR001789">
    <property type="entry name" value="Sig_transdc_resp-reg_receiver"/>
</dbReference>
<dbReference type="SMART" id="SM00448">
    <property type="entry name" value="REC"/>
    <property type="match status" value="1"/>
</dbReference>
<dbReference type="Pfam" id="PF00072">
    <property type="entry name" value="Response_reg"/>
    <property type="match status" value="1"/>
</dbReference>
<evidence type="ECO:0000259" key="4">
    <source>
        <dbReference type="PROSITE" id="PS50930"/>
    </source>
</evidence>